<organism evidence="2 3">
    <name type="scientific">Naegleria lovaniensis</name>
    <name type="common">Amoeba</name>
    <dbReference type="NCBI Taxonomy" id="51637"/>
    <lineage>
        <taxon>Eukaryota</taxon>
        <taxon>Discoba</taxon>
        <taxon>Heterolobosea</taxon>
        <taxon>Tetramitia</taxon>
        <taxon>Eutetramitia</taxon>
        <taxon>Vahlkampfiidae</taxon>
        <taxon>Naegleria</taxon>
    </lineage>
</organism>
<feature type="signal peptide" evidence="1">
    <location>
        <begin position="1"/>
        <end position="25"/>
    </location>
</feature>
<protein>
    <submittedName>
        <fullName evidence="2">Uncharacterized protein</fullName>
    </submittedName>
</protein>
<evidence type="ECO:0000256" key="1">
    <source>
        <dbReference type="SAM" id="SignalP"/>
    </source>
</evidence>
<dbReference type="GeneID" id="68104573"/>
<feature type="chain" id="PRO_5041658547" evidence="1">
    <location>
        <begin position="26"/>
        <end position="140"/>
    </location>
</feature>
<name>A0AA88GDC4_NAELO</name>
<reference evidence="2 3" key="1">
    <citation type="journal article" date="2018" name="BMC Genomics">
        <title>The genome of Naegleria lovaniensis, the basis for a comparative approach to unravel pathogenicity factors of the human pathogenic amoeba N. fowleri.</title>
        <authorList>
            <person name="Liechti N."/>
            <person name="Schurch N."/>
            <person name="Bruggmann R."/>
            <person name="Wittwer M."/>
        </authorList>
    </citation>
    <scope>NUCLEOTIDE SEQUENCE [LARGE SCALE GENOMIC DNA]</scope>
    <source>
        <strain evidence="2 3">ATCC 30569</strain>
    </source>
</reference>
<keyword evidence="3" id="KW-1185">Reference proteome</keyword>
<sequence length="140" mass="16451">MKLLFAVVLALAVVWCMCAGHSVHAKRHDLEEQAYRSQDWSIKPLYNRLPKYVEEQEDWSLARFTHEETNELKERHKKHLNRVKQLIHSALEEVLEEESMDEKFEEVPMSDSARRRPCVPTGMFSFARLMGQQCRTGTGY</sequence>
<accession>A0AA88GDC4</accession>
<evidence type="ECO:0000313" key="2">
    <source>
        <dbReference type="EMBL" id="KAG2373512.1"/>
    </source>
</evidence>
<dbReference type="AlphaFoldDB" id="A0AA88GDC4"/>
<gene>
    <name evidence="2" type="ORF">C9374_012119</name>
</gene>
<dbReference type="EMBL" id="PYSW02000054">
    <property type="protein sequence ID" value="KAG2373512.1"/>
    <property type="molecule type" value="Genomic_DNA"/>
</dbReference>
<evidence type="ECO:0000313" key="3">
    <source>
        <dbReference type="Proteomes" id="UP000816034"/>
    </source>
</evidence>
<keyword evidence="1" id="KW-0732">Signal</keyword>
<dbReference type="RefSeq" id="XP_044542686.1">
    <property type="nucleotide sequence ID" value="XM_044687851.1"/>
</dbReference>
<comment type="caution">
    <text evidence="2">The sequence shown here is derived from an EMBL/GenBank/DDBJ whole genome shotgun (WGS) entry which is preliminary data.</text>
</comment>
<dbReference type="Proteomes" id="UP000816034">
    <property type="component" value="Unassembled WGS sequence"/>
</dbReference>
<proteinExistence type="predicted"/>